<dbReference type="Proteomes" id="UP000460298">
    <property type="component" value="Unassembled WGS sequence"/>
</dbReference>
<evidence type="ECO:0008006" key="3">
    <source>
        <dbReference type="Google" id="ProtNLM"/>
    </source>
</evidence>
<accession>A0A833H2J8</accession>
<dbReference type="AlphaFoldDB" id="A0A833H2J8"/>
<gene>
    <name evidence="1" type="ORF">F9K24_08260</name>
</gene>
<reference evidence="1 2" key="1">
    <citation type="submission" date="2019-10" db="EMBL/GenBank/DDBJ databases">
        <title>Extracellular Electron Transfer in a Candidatus Methanoperedens spp. Enrichment Culture.</title>
        <authorList>
            <person name="Berger S."/>
            <person name="Rangel Shaw D."/>
            <person name="Berben T."/>
            <person name="In 'T Zandt M."/>
            <person name="Frank J."/>
            <person name="Reimann J."/>
            <person name="Jetten M.S.M."/>
            <person name="Welte C.U."/>
        </authorList>
    </citation>
    <scope>NUCLEOTIDE SEQUENCE [LARGE SCALE GENOMIC DNA]</scope>
    <source>
        <strain evidence="1">SB12</strain>
    </source>
</reference>
<comment type="caution">
    <text evidence="1">The sequence shown here is derived from an EMBL/GenBank/DDBJ whole genome shotgun (WGS) entry which is preliminary data.</text>
</comment>
<evidence type="ECO:0000313" key="1">
    <source>
        <dbReference type="EMBL" id="KAB2933332.1"/>
    </source>
</evidence>
<sequence length="63" mass="7326">MSSTSENQSFVVGSRVRAYVSQQDLKLSDETLEAINRRVHEMIDRAIERTRANKRLTIRPHDL</sequence>
<organism evidence="1 2">
    <name type="scientific">Leptonema illini</name>
    <dbReference type="NCBI Taxonomy" id="183"/>
    <lineage>
        <taxon>Bacteria</taxon>
        <taxon>Pseudomonadati</taxon>
        <taxon>Spirochaetota</taxon>
        <taxon>Spirochaetia</taxon>
        <taxon>Leptospirales</taxon>
        <taxon>Leptospiraceae</taxon>
        <taxon>Leptonema</taxon>
    </lineage>
</organism>
<proteinExistence type="predicted"/>
<protein>
    <recommendedName>
        <fullName evidence="3">DUF1931 domain-containing protein</fullName>
    </recommendedName>
</protein>
<evidence type="ECO:0000313" key="2">
    <source>
        <dbReference type="Proteomes" id="UP000460298"/>
    </source>
</evidence>
<name>A0A833H2J8_9LEPT</name>
<dbReference type="EMBL" id="WBUI01000006">
    <property type="protein sequence ID" value="KAB2933332.1"/>
    <property type="molecule type" value="Genomic_DNA"/>
</dbReference>